<gene>
    <name evidence="2" type="ORF">ASPCAL05022</name>
</gene>
<dbReference type="EMBL" id="CDMC01000004">
    <property type="protein sequence ID" value="CEL03884.1"/>
    <property type="molecule type" value="Genomic_DNA"/>
</dbReference>
<accession>A0A0U5C6C9</accession>
<organism evidence="2 3">
    <name type="scientific">Aspergillus calidoustus</name>
    <dbReference type="NCBI Taxonomy" id="454130"/>
    <lineage>
        <taxon>Eukaryota</taxon>
        <taxon>Fungi</taxon>
        <taxon>Dikarya</taxon>
        <taxon>Ascomycota</taxon>
        <taxon>Pezizomycotina</taxon>
        <taxon>Eurotiomycetes</taxon>
        <taxon>Eurotiomycetidae</taxon>
        <taxon>Eurotiales</taxon>
        <taxon>Aspergillaceae</taxon>
        <taxon>Aspergillus</taxon>
        <taxon>Aspergillus subgen. Nidulantes</taxon>
    </lineage>
</organism>
<keyword evidence="3" id="KW-1185">Reference proteome</keyword>
<dbReference type="AlphaFoldDB" id="A0A0U5C6C9"/>
<reference evidence="3" key="1">
    <citation type="journal article" date="2016" name="Genome Announc.">
        <title>Draft genome sequences of fungus Aspergillus calidoustus.</title>
        <authorList>
            <person name="Horn F."/>
            <person name="Linde J."/>
            <person name="Mattern D.J."/>
            <person name="Walther G."/>
            <person name="Guthke R."/>
            <person name="Scherlach K."/>
            <person name="Martin K."/>
            <person name="Brakhage A.A."/>
            <person name="Petzke L."/>
            <person name="Valiante V."/>
        </authorList>
    </citation>
    <scope>NUCLEOTIDE SEQUENCE [LARGE SCALE GENOMIC DNA]</scope>
    <source>
        <strain evidence="3">SF006504</strain>
    </source>
</reference>
<feature type="region of interest" description="Disordered" evidence="1">
    <location>
        <begin position="1"/>
        <end position="33"/>
    </location>
</feature>
<proteinExistence type="predicted"/>
<feature type="region of interest" description="Disordered" evidence="1">
    <location>
        <begin position="51"/>
        <end position="81"/>
    </location>
</feature>
<dbReference type="Proteomes" id="UP000054771">
    <property type="component" value="Unassembled WGS sequence"/>
</dbReference>
<evidence type="ECO:0000313" key="2">
    <source>
        <dbReference type="EMBL" id="CEL03884.1"/>
    </source>
</evidence>
<evidence type="ECO:0000256" key="1">
    <source>
        <dbReference type="SAM" id="MobiDB-lite"/>
    </source>
</evidence>
<sequence length="115" mass="12554">MLVQRGNDKGQTERRICDGYGGGEGDGKTRTRSQDKGCEVLLINTTGEELKKRRDSISTVNTDSGSHLDAGDIDPDGHRKPLKARVRQLRVPPLLTLSTLSQNLVVPPHSPQAKL</sequence>
<name>A0A0U5C6C9_ASPCI</name>
<protein>
    <submittedName>
        <fullName evidence="2">Uncharacterized protein</fullName>
    </submittedName>
</protein>
<feature type="compositionally biased region" description="Basic and acidic residues" evidence="1">
    <location>
        <begin position="1"/>
        <end position="17"/>
    </location>
</feature>
<evidence type="ECO:0000313" key="3">
    <source>
        <dbReference type="Proteomes" id="UP000054771"/>
    </source>
</evidence>